<keyword evidence="2" id="KW-0012">Acyltransferase</keyword>
<dbReference type="Pfam" id="PF00583">
    <property type="entry name" value="Acetyltransf_1"/>
    <property type="match status" value="1"/>
</dbReference>
<accession>A0A6A5QIH6</accession>
<reference evidence="2" key="1">
    <citation type="journal article" date="2020" name="Stud. Mycol.">
        <title>101 Dothideomycetes genomes: a test case for predicting lifestyles and emergence of pathogens.</title>
        <authorList>
            <person name="Haridas S."/>
            <person name="Albert R."/>
            <person name="Binder M."/>
            <person name="Bloem J."/>
            <person name="Labutti K."/>
            <person name="Salamov A."/>
            <person name="Andreopoulos B."/>
            <person name="Baker S."/>
            <person name="Barry K."/>
            <person name="Bills G."/>
            <person name="Bluhm B."/>
            <person name="Cannon C."/>
            <person name="Castanera R."/>
            <person name="Culley D."/>
            <person name="Daum C."/>
            <person name="Ezra D."/>
            <person name="Gonzalez J."/>
            <person name="Henrissat B."/>
            <person name="Kuo A."/>
            <person name="Liang C."/>
            <person name="Lipzen A."/>
            <person name="Lutzoni F."/>
            <person name="Magnuson J."/>
            <person name="Mondo S."/>
            <person name="Nolan M."/>
            <person name="Ohm R."/>
            <person name="Pangilinan J."/>
            <person name="Park H.-J."/>
            <person name="Ramirez L."/>
            <person name="Alfaro M."/>
            <person name="Sun H."/>
            <person name="Tritt A."/>
            <person name="Yoshinaga Y."/>
            <person name="Zwiers L.-H."/>
            <person name="Turgeon B."/>
            <person name="Goodwin S."/>
            <person name="Spatafora J."/>
            <person name="Crous P."/>
            <person name="Grigoriev I."/>
        </authorList>
    </citation>
    <scope>NUCLEOTIDE SEQUENCE</scope>
    <source>
        <strain evidence="2">HMLAC05119</strain>
    </source>
</reference>
<proteinExistence type="predicted"/>
<dbReference type="PANTHER" id="PTHR42791:SF14">
    <property type="entry name" value="N-ACETYLTRANSFERASE DOMAIN-CONTAINING PROTEIN"/>
    <property type="match status" value="1"/>
</dbReference>
<dbReference type="AlphaFoldDB" id="A0A6A5QIH6"/>
<evidence type="ECO:0000259" key="1">
    <source>
        <dbReference type="PROSITE" id="PS51186"/>
    </source>
</evidence>
<dbReference type="CDD" id="cd04301">
    <property type="entry name" value="NAT_SF"/>
    <property type="match status" value="1"/>
</dbReference>
<dbReference type="Proteomes" id="UP000800096">
    <property type="component" value="Unassembled WGS sequence"/>
</dbReference>
<keyword evidence="3" id="KW-1185">Reference proteome</keyword>
<dbReference type="InterPro" id="IPR000182">
    <property type="entry name" value="GNAT_dom"/>
</dbReference>
<dbReference type="PANTHER" id="PTHR42791">
    <property type="entry name" value="GNAT FAMILY ACETYLTRANSFERASE"/>
    <property type="match status" value="1"/>
</dbReference>
<evidence type="ECO:0000313" key="3">
    <source>
        <dbReference type="Proteomes" id="UP000800096"/>
    </source>
</evidence>
<feature type="domain" description="N-acetyltransferase" evidence="1">
    <location>
        <begin position="3"/>
        <end position="205"/>
    </location>
</feature>
<keyword evidence="2" id="KW-0808">Transferase</keyword>
<protein>
    <submittedName>
        <fullName evidence="2">Acyl-CoA N-acyltransferase</fullName>
    </submittedName>
</protein>
<organism evidence="2 3">
    <name type="scientific">Ampelomyces quisqualis</name>
    <name type="common">Powdery mildew agent</name>
    <dbReference type="NCBI Taxonomy" id="50730"/>
    <lineage>
        <taxon>Eukaryota</taxon>
        <taxon>Fungi</taxon>
        <taxon>Dikarya</taxon>
        <taxon>Ascomycota</taxon>
        <taxon>Pezizomycotina</taxon>
        <taxon>Dothideomycetes</taxon>
        <taxon>Pleosporomycetidae</taxon>
        <taxon>Pleosporales</taxon>
        <taxon>Pleosporineae</taxon>
        <taxon>Phaeosphaeriaceae</taxon>
        <taxon>Ampelomyces</taxon>
    </lineage>
</organism>
<evidence type="ECO:0000313" key="2">
    <source>
        <dbReference type="EMBL" id="KAF1915395.1"/>
    </source>
</evidence>
<dbReference type="PROSITE" id="PS51186">
    <property type="entry name" value="GNAT"/>
    <property type="match status" value="1"/>
</dbReference>
<dbReference type="GO" id="GO:0016747">
    <property type="term" value="F:acyltransferase activity, transferring groups other than amino-acyl groups"/>
    <property type="evidence" value="ECO:0007669"/>
    <property type="project" value="InterPro"/>
</dbReference>
<name>A0A6A5QIH6_AMPQU</name>
<dbReference type="EMBL" id="ML979136">
    <property type="protein sequence ID" value="KAF1915395.1"/>
    <property type="molecule type" value="Genomic_DNA"/>
</dbReference>
<dbReference type="SUPFAM" id="SSF55729">
    <property type="entry name" value="Acyl-CoA N-acyltransferases (Nat)"/>
    <property type="match status" value="1"/>
</dbReference>
<dbReference type="Gene3D" id="3.40.630.30">
    <property type="match status" value="1"/>
</dbReference>
<dbReference type="OrthoDB" id="410198at2759"/>
<sequence length="217" mass="24365">MAIVVREVSDDELPRVAEIETAAYADNPLSLVLFPGPFPPNHGAQRLSALKEQRYSDTTARYIQAHDDETGLLVAFAKWHIFDTPEAAATAQRPTRTFGNGTNREACEEFFGTLSSRKKELMGDKPHLYLHMLHTDPAFQRRGAGGKLIEWGTKIADELGLPTYLEASPKGYRVYQRHGFKDLEVFDFDLEKYGGIGVYKEPIMLKEPVRLKPANAV</sequence>
<dbReference type="InterPro" id="IPR016181">
    <property type="entry name" value="Acyl_CoA_acyltransferase"/>
</dbReference>
<gene>
    <name evidence="2" type="ORF">BDU57DRAFT_499404</name>
</gene>
<dbReference type="InterPro" id="IPR052523">
    <property type="entry name" value="Trichothecene_AcTrans"/>
</dbReference>